<protein>
    <submittedName>
        <fullName evidence="2">Uncharacterized protein</fullName>
    </submittedName>
</protein>
<organism evidence="2 3">
    <name type="scientific">Lophiotrema nucula</name>
    <dbReference type="NCBI Taxonomy" id="690887"/>
    <lineage>
        <taxon>Eukaryota</taxon>
        <taxon>Fungi</taxon>
        <taxon>Dikarya</taxon>
        <taxon>Ascomycota</taxon>
        <taxon>Pezizomycotina</taxon>
        <taxon>Dothideomycetes</taxon>
        <taxon>Pleosporomycetidae</taxon>
        <taxon>Pleosporales</taxon>
        <taxon>Lophiotremataceae</taxon>
        <taxon>Lophiotrema</taxon>
    </lineage>
</organism>
<feature type="compositionally biased region" description="Polar residues" evidence="1">
    <location>
        <begin position="350"/>
        <end position="360"/>
    </location>
</feature>
<reference evidence="2" key="1">
    <citation type="journal article" date="2020" name="Stud. Mycol.">
        <title>101 Dothideomycetes genomes: a test case for predicting lifestyles and emergence of pathogens.</title>
        <authorList>
            <person name="Haridas S."/>
            <person name="Albert R."/>
            <person name="Binder M."/>
            <person name="Bloem J."/>
            <person name="Labutti K."/>
            <person name="Salamov A."/>
            <person name="Andreopoulos B."/>
            <person name="Baker S."/>
            <person name="Barry K."/>
            <person name="Bills G."/>
            <person name="Bluhm B."/>
            <person name="Cannon C."/>
            <person name="Castanera R."/>
            <person name="Culley D."/>
            <person name="Daum C."/>
            <person name="Ezra D."/>
            <person name="Gonzalez J."/>
            <person name="Henrissat B."/>
            <person name="Kuo A."/>
            <person name="Liang C."/>
            <person name="Lipzen A."/>
            <person name="Lutzoni F."/>
            <person name="Magnuson J."/>
            <person name="Mondo S."/>
            <person name="Nolan M."/>
            <person name="Ohm R."/>
            <person name="Pangilinan J."/>
            <person name="Park H.-J."/>
            <person name="Ramirez L."/>
            <person name="Alfaro M."/>
            <person name="Sun H."/>
            <person name="Tritt A."/>
            <person name="Yoshinaga Y."/>
            <person name="Zwiers L.-H."/>
            <person name="Turgeon B."/>
            <person name="Goodwin S."/>
            <person name="Spatafora J."/>
            <person name="Crous P."/>
            <person name="Grigoriev I."/>
        </authorList>
    </citation>
    <scope>NUCLEOTIDE SEQUENCE</scope>
    <source>
        <strain evidence="2">CBS 627.86</strain>
    </source>
</reference>
<feature type="region of interest" description="Disordered" evidence="1">
    <location>
        <begin position="350"/>
        <end position="373"/>
    </location>
</feature>
<feature type="region of interest" description="Disordered" evidence="1">
    <location>
        <begin position="200"/>
        <end position="279"/>
    </location>
</feature>
<feature type="compositionally biased region" description="Polar residues" evidence="1">
    <location>
        <begin position="295"/>
        <end position="315"/>
    </location>
</feature>
<keyword evidence="3" id="KW-1185">Reference proteome</keyword>
<evidence type="ECO:0000313" key="2">
    <source>
        <dbReference type="EMBL" id="KAF2111720.1"/>
    </source>
</evidence>
<dbReference type="OrthoDB" id="3769987at2759"/>
<sequence length="596" mass="68088">MPRTDAFCVDTATREVILSQSLCKSQPVNRDVRQTLGFHELRDGHGQPKFASKNVTLLHSALDDLKLTLPYHDLEKLRSEWQKGRLLQVDLDQLLNFPNEYGSRIWGIPVEERDSTNRPDMPLLRANHNKFYPTDLVWGIDSHRKYIKLQLEHLVYIKAIKYRTNHVAPLNVHQTAAAKVNTLESDTTCVYRPRSRANPSAIASGNATFMPGTKHHIDDDDEWTPYTSERSKRRKGVMHDSEDDISERRLARGSKARKSYTQFYPPEPSDPAESAGATDDMQTAQAAMNLIEGSTSGTLSLSRPTAEQWQPNAQTSDEESSLTDVPENLSDRAQSLEQDAPQTLSGLNRQVEADQSTEQVEPNRDKQGVTESSELIEDSVIGDLGYRANFNSTALSTSCNKNGRSQRNQTIDAARIELRELLRRDIGGIKTSDFDNIEDEMYDMWDNSEKLNSAVLELWEVEQEALREKMGPQLHECRHYVLSLWISWRDHARVIGTAINCHPARNEMPTYSYEMWAKKLGGEDAVNHVETQLFRCWECLQRFNKKTDEQDARNRVAEHLSAILSELTNQPKGRWINMVKRFNDKLFAWGPDLAYM</sequence>
<feature type="region of interest" description="Disordered" evidence="1">
    <location>
        <begin position="295"/>
        <end position="326"/>
    </location>
</feature>
<accession>A0A6A5YXB5</accession>
<evidence type="ECO:0000256" key="1">
    <source>
        <dbReference type="SAM" id="MobiDB-lite"/>
    </source>
</evidence>
<evidence type="ECO:0000313" key="3">
    <source>
        <dbReference type="Proteomes" id="UP000799770"/>
    </source>
</evidence>
<dbReference type="Proteomes" id="UP000799770">
    <property type="component" value="Unassembled WGS sequence"/>
</dbReference>
<dbReference type="AlphaFoldDB" id="A0A6A5YXB5"/>
<gene>
    <name evidence="2" type="ORF">BDV96DRAFT_649695</name>
</gene>
<proteinExistence type="predicted"/>
<dbReference type="EMBL" id="ML977333">
    <property type="protein sequence ID" value="KAF2111720.1"/>
    <property type="molecule type" value="Genomic_DNA"/>
</dbReference>
<name>A0A6A5YXB5_9PLEO</name>